<keyword evidence="9" id="KW-0614">Plasmid</keyword>
<reference evidence="9" key="1">
    <citation type="submission" date="2013-02" db="EMBL/GenBank/DDBJ databases">
        <title>Comparative genomics of Borrelia species.</title>
        <authorList>
            <person name="Schwan T.G."/>
            <person name="Raffel S.J."/>
            <person name="Porcella S.F."/>
        </authorList>
    </citation>
    <scope>NUCLEOTIDE SEQUENCE</scope>
    <source>
        <strain evidence="9">DOU</strain>
        <plasmid evidence="9">unnamed</plasmid>
    </source>
</reference>
<keyword evidence="5 8" id="KW-0564">Palmitate</keyword>
<dbReference type="Pfam" id="PF00921">
    <property type="entry name" value="Lipoprotein_2"/>
    <property type="match status" value="1"/>
</dbReference>
<dbReference type="InterPro" id="IPR000680">
    <property type="entry name" value="Borrelia_lipo"/>
</dbReference>
<keyword evidence="4 8" id="KW-0472">Membrane</keyword>
<dbReference type="EMBL" id="CP004276">
    <property type="protein sequence ID" value="AHH06967.1"/>
    <property type="molecule type" value="Genomic_DNA"/>
</dbReference>
<dbReference type="HOGENOM" id="CLU_3096244_0_0_12"/>
<name>W5SJ67_9SPIR</name>
<evidence type="ECO:0000256" key="2">
    <source>
        <dbReference type="ARBA" id="ARBA00004459"/>
    </source>
</evidence>
<evidence type="ECO:0000313" key="9">
    <source>
        <dbReference type="EMBL" id="AHH06967.1"/>
    </source>
</evidence>
<gene>
    <name evidence="9" type="ORF">BCD_0901</name>
</gene>
<evidence type="ECO:0000256" key="4">
    <source>
        <dbReference type="ARBA" id="ARBA00023136"/>
    </source>
</evidence>
<sequence>MMKKLLQGAGISAVNKLLVAIEDIIKKTVKNVLEKVKQEVLLKLLKQMHGQ</sequence>
<evidence type="ECO:0000256" key="7">
    <source>
        <dbReference type="ARBA" id="ARBA00023288"/>
    </source>
</evidence>
<proteinExistence type="predicted"/>
<keyword evidence="6 8" id="KW-0998">Cell outer membrane</keyword>
<evidence type="ECO:0000256" key="1">
    <source>
        <dbReference type="ARBA" id="ARBA00003932"/>
    </source>
</evidence>
<geneLocation type="plasmid" evidence="9">
    <name>unnamed</name>
</geneLocation>
<keyword evidence="7 8" id="KW-0449">Lipoprotein</keyword>
<organism evidence="9">
    <name type="scientific">Borrelia crocidurae DOU</name>
    <dbReference type="NCBI Taxonomy" id="1293575"/>
    <lineage>
        <taxon>Bacteria</taxon>
        <taxon>Pseudomonadati</taxon>
        <taxon>Spirochaetota</taxon>
        <taxon>Spirochaetia</taxon>
        <taxon>Spirochaetales</taxon>
        <taxon>Borreliaceae</taxon>
        <taxon>Borrelia</taxon>
    </lineage>
</organism>
<evidence type="ECO:0000256" key="5">
    <source>
        <dbReference type="ARBA" id="ARBA00023139"/>
    </source>
</evidence>
<comment type="function">
    <text evidence="1 8">The Vlp and Vsp proteins are antigenically distinct proteins, only one vlp or vsp gene is transcriptionally active at any one time. Switching between these genes is a mechanism of host immune response evasion.</text>
</comment>
<dbReference type="AlphaFoldDB" id="W5SJ67"/>
<keyword evidence="3" id="KW-0732">Signal</keyword>
<evidence type="ECO:0000256" key="8">
    <source>
        <dbReference type="RuleBase" id="RU363105"/>
    </source>
</evidence>
<protein>
    <recommendedName>
        <fullName evidence="8">Variable large protein</fullName>
    </recommendedName>
</protein>
<accession>W5SJ67</accession>
<evidence type="ECO:0000256" key="6">
    <source>
        <dbReference type="ARBA" id="ARBA00023237"/>
    </source>
</evidence>
<dbReference type="SUPFAM" id="SSF74748">
    <property type="entry name" value="Variable surface antigen VlsE"/>
    <property type="match status" value="1"/>
</dbReference>
<evidence type="ECO:0000256" key="3">
    <source>
        <dbReference type="ARBA" id="ARBA00022729"/>
    </source>
</evidence>
<comment type="subcellular location">
    <subcellularLocation>
        <location evidence="2 8">Cell outer membrane</location>
        <topology evidence="2 8">Lipid-anchor</topology>
    </subcellularLocation>
</comment>
<dbReference type="GO" id="GO:0009279">
    <property type="term" value="C:cell outer membrane"/>
    <property type="evidence" value="ECO:0007669"/>
    <property type="project" value="UniProtKB-SubCell"/>
</dbReference>